<evidence type="ECO:0000256" key="1">
    <source>
        <dbReference type="SAM" id="SignalP"/>
    </source>
</evidence>
<gene>
    <name evidence="2" type="ORF">BZG74_14355</name>
</gene>
<keyword evidence="3" id="KW-1185">Reference proteome</keyword>
<feature type="signal peptide" evidence="1">
    <location>
        <begin position="1"/>
        <end position="30"/>
    </location>
</feature>
<dbReference type="SUPFAM" id="SSF48452">
    <property type="entry name" value="TPR-like"/>
    <property type="match status" value="1"/>
</dbReference>
<reference evidence="3" key="1">
    <citation type="submission" date="2017-01" db="EMBL/GenBank/DDBJ databases">
        <title>Draft genome of the species Salinivibrio sharmensis.</title>
        <authorList>
            <person name="Lopez-Hermoso C."/>
            <person name="De La Haba R."/>
            <person name="Sanchez-Porro C."/>
            <person name="Ventosa A."/>
        </authorList>
    </citation>
    <scope>NUCLEOTIDE SEQUENCE [LARGE SCALE GENOMIC DNA]</scope>
    <source>
        <strain evidence="3">CBH463</strain>
    </source>
</reference>
<evidence type="ECO:0000313" key="3">
    <source>
        <dbReference type="Proteomes" id="UP000188627"/>
    </source>
</evidence>
<evidence type="ECO:0000313" key="2">
    <source>
        <dbReference type="EMBL" id="OOE85481.1"/>
    </source>
</evidence>
<accession>A0ABX3K9V5</accession>
<dbReference type="EMBL" id="MUFC01000022">
    <property type="protein sequence ID" value="OOE85481.1"/>
    <property type="molecule type" value="Genomic_DNA"/>
</dbReference>
<protein>
    <submittedName>
        <fullName evidence="2">Uncharacterized protein</fullName>
    </submittedName>
</protein>
<organism evidence="2 3">
    <name type="scientific">Salinivibrio sharmensis</name>
    <dbReference type="NCBI Taxonomy" id="390883"/>
    <lineage>
        <taxon>Bacteria</taxon>
        <taxon>Pseudomonadati</taxon>
        <taxon>Pseudomonadota</taxon>
        <taxon>Gammaproteobacteria</taxon>
        <taxon>Vibrionales</taxon>
        <taxon>Vibrionaceae</taxon>
        <taxon>Salinivibrio</taxon>
    </lineage>
</organism>
<dbReference type="Proteomes" id="UP000188627">
    <property type="component" value="Unassembled WGS sequence"/>
</dbReference>
<feature type="chain" id="PRO_5045225398" evidence="1">
    <location>
        <begin position="31"/>
        <end position="293"/>
    </location>
</feature>
<dbReference type="Gene3D" id="1.25.40.10">
    <property type="entry name" value="Tetratricopeptide repeat domain"/>
    <property type="match status" value="1"/>
</dbReference>
<dbReference type="RefSeq" id="WP_077773209.1">
    <property type="nucleotide sequence ID" value="NZ_MUFC01000022.1"/>
</dbReference>
<name>A0ABX3K9V5_9GAMM</name>
<keyword evidence="1" id="KW-0732">Signal</keyword>
<comment type="caution">
    <text evidence="2">The sequence shown here is derived from an EMBL/GenBank/DDBJ whole genome shotgun (WGS) entry which is preliminary data.</text>
</comment>
<dbReference type="InterPro" id="IPR011990">
    <property type="entry name" value="TPR-like_helical_dom_sf"/>
</dbReference>
<sequence>MLNLFVLRSFPFLRLLVLSLAFMIAGCVGSAPPQEKTLTNEQVLESSGNDLEIIDLYKNQLKEKESEEVRIKLVKRYLEIKDYDSARFYLAPLLQQFDAKDPTASNVLLLAGKVSLGLEQWAEARKHLTKVQQLAPSNSESANLLGILSAREGNFTVAREWFNHARSNMADDRTIKNNLALLDVFEERYTEALRRLQPVPDLRQLSDRTRVTLSLIYAKTDQYSAFEVLTDNMAESDRVSLYQQLQALPVADFPAILGDNANYSSVKTPHKAVTDVITGAPTDRSRHGVEANQ</sequence>
<proteinExistence type="predicted"/>